<gene>
    <name evidence="2" type="ORF">LY90DRAFT_502959</name>
</gene>
<protein>
    <submittedName>
        <fullName evidence="2">Uncharacterized protein</fullName>
    </submittedName>
</protein>
<name>A0A1Y2ER55_9FUNG</name>
<sequence>MSKTYVKVKSQSLKQNSNANNSNNNGFKKVKNNKSYNKKYISKKYNNFNSMSATKIQKKKEQIEIPVSKRIHFNEIVEVGFTHSAEEYDRTSIVTSKLTSEDIVEILQLREQFRLETLEATNKKAMEESQQSQIMGNIMPSSPNMNFAIYASTGQGNSSLLTEVPSVTTSIISSPVLTPRVSEDEFISQQQKEIEFMIYQRQQMENSYLEVLHYQQTLQLLNQQQQQNLWRLYTQQHANSYYSSTLANNTVSPSLSLWYAQNSSMIPSDYDTIPLMTQTEVM</sequence>
<evidence type="ECO:0000256" key="1">
    <source>
        <dbReference type="SAM" id="MobiDB-lite"/>
    </source>
</evidence>
<evidence type="ECO:0000313" key="3">
    <source>
        <dbReference type="Proteomes" id="UP000193920"/>
    </source>
</evidence>
<dbReference type="Proteomes" id="UP000193920">
    <property type="component" value="Unassembled WGS sequence"/>
</dbReference>
<proteinExistence type="predicted"/>
<accession>A0A1Y2ER55</accession>
<dbReference type="AlphaFoldDB" id="A0A1Y2ER55"/>
<feature type="region of interest" description="Disordered" evidence="1">
    <location>
        <begin position="9"/>
        <end position="31"/>
    </location>
</feature>
<reference evidence="2 3" key="1">
    <citation type="submission" date="2016-08" db="EMBL/GenBank/DDBJ databases">
        <title>A Parts List for Fungal Cellulosomes Revealed by Comparative Genomics.</title>
        <authorList>
            <consortium name="DOE Joint Genome Institute"/>
            <person name="Haitjema C.H."/>
            <person name="Gilmore S.P."/>
            <person name="Henske J.K."/>
            <person name="Solomon K.V."/>
            <person name="De Groot R."/>
            <person name="Kuo A."/>
            <person name="Mondo S.J."/>
            <person name="Salamov A.A."/>
            <person name="Labutti K."/>
            <person name="Zhao Z."/>
            <person name="Chiniquy J."/>
            <person name="Barry K."/>
            <person name="Brewer H.M."/>
            <person name="Purvine S.O."/>
            <person name="Wright A.T."/>
            <person name="Boxma B."/>
            <person name="Van Alen T."/>
            <person name="Hackstein J.H."/>
            <person name="Baker S.E."/>
            <person name="Grigoriev I.V."/>
            <person name="O'Malley M.A."/>
        </authorList>
    </citation>
    <scope>NUCLEOTIDE SEQUENCE [LARGE SCALE GENOMIC DNA]</scope>
    <source>
        <strain evidence="2 3">G1</strain>
    </source>
</reference>
<dbReference type="EMBL" id="MCOG01000032">
    <property type="protein sequence ID" value="ORY73774.1"/>
    <property type="molecule type" value="Genomic_DNA"/>
</dbReference>
<organism evidence="2 3">
    <name type="scientific">Neocallimastix californiae</name>
    <dbReference type="NCBI Taxonomy" id="1754190"/>
    <lineage>
        <taxon>Eukaryota</taxon>
        <taxon>Fungi</taxon>
        <taxon>Fungi incertae sedis</taxon>
        <taxon>Chytridiomycota</taxon>
        <taxon>Chytridiomycota incertae sedis</taxon>
        <taxon>Neocallimastigomycetes</taxon>
        <taxon>Neocallimastigales</taxon>
        <taxon>Neocallimastigaceae</taxon>
        <taxon>Neocallimastix</taxon>
    </lineage>
</organism>
<comment type="caution">
    <text evidence="2">The sequence shown here is derived from an EMBL/GenBank/DDBJ whole genome shotgun (WGS) entry which is preliminary data.</text>
</comment>
<feature type="compositionally biased region" description="Low complexity" evidence="1">
    <location>
        <begin position="9"/>
        <end position="27"/>
    </location>
</feature>
<dbReference type="OrthoDB" id="5596610at2759"/>
<keyword evidence="3" id="KW-1185">Reference proteome</keyword>
<evidence type="ECO:0000313" key="2">
    <source>
        <dbReference type="EMBL" id="ORY73774.1"/>
    </source>
</evidence>